<name>A0A2N1JAD6_9BASI</name>
<sequence>MEPIAPGEEPAVAQPVAHAQQPVSEPFMESAQQPVSEQPSAPALPSVFSEQSAAPTQQPIYAEEPIVPTQSTAYSEQHIMPTQQPTAFAENLTESFAVTQIEEDQTNENITEPGTDAPKHTPAPKRAPRQSLPSEKGTTVFPMARVSKIIKADTAELFVKKFVEEGYTNARLDKRKMIRYNDMEVVPMPVPLSAALQRREELTEKDGAPKDFELDVSTTDAAPDSNGPVEAVQTTAQSVPAAEESTVQAALDAPPTQSIEAPVADASYERFTW</sequence>
<dbReference type="AlphaFoldDB" id="A0A2N1JAD6"/>
<evidence type="ECO:0000313" key="3">
    <source>
        <dbReference type="Proteomes" id="UP000232875"/>
    </source>
</evidence>
<dbReference type="SUPFAM" id="SSF47113">
    <property type="entry name" value="Histone-fold"/>
    <property type="match status" value="1"/>
</dbReference>
<feature type="compositionally biased region" description="Polar residues" evidence="1">
    <location>
        <begin position="48"/>
        <end position="59"/>
    </location>
</feature>
<dbReference type="Proteomes" id="UP000232875">
    <property type="component" value="Unassembled WGS sequence"/>
</dbReference>
<keyword evidence="3" id="KW-1185">Reference proteome</keyword>
<gene>
    <name evidence="2" type="ORF">MVES_002510</name>
</gene>
<protein>
    <submittedName>
        <fullName evidence="2">Uncharacterized protein</fullName>
    </submittedName>
</protein>
<dbReference type="InterPro" id="IPR009072">
    <property type="entry name" value="Histone-fold"/>
</dbReference>
<feature type="compositionally biased region" description="Polar residues" evidence="1">
    <location>
        <begin position="68"/>
        <end position="98"/>
    </location>
</feature>
<dbReference type="OrthoDB" id="636685at2759"/>
<evidence type="ECO:0000313" key="2">
    <source>
        <dbReference type="EMBL" id="PKI83521.1"/>
    </source>
</evidence>
<feature type="compositionally biased region" description="Polar residues" evidence="1">
    <location>
        <begin position="30"/>
        <end position="39"/>
    </location>
</feature>
<feature type="region of interest" description="Disordered" evidence="1">
    <location>
        <begin position="201"/>
        <end position="237"/>
    </location>
</feature>
<feature type="compositionally biased region" description="Low complexity" evidence="1">
    <location>
        <begin position="10"/>
        <end position="23"/>
    </location>
</feature>
<dbReference type="EMBL" id="KZ454991">
    <property type="protein sequence ID" value="PKI83521.1"/>
    <property type="molecule type" value="Genomic_DNA"/>
</dbReference>
<proteinExistence type="predicted"/>
<reference evidence="2 3" key="1">
    <citation type="submission" date="2017-10" db="EMBL/GenBank/DDBJ databases">
        <title>A novel species of cold-tolerant Malassezia isolated from bats.</title>
        <authorList>
            <person name="Lorch J.M."/>
            <person name="Palmer J.M."/>
            <person name="Vanderwolf K.J."/>
            <person name="Schmidt K.Z."/>
            <person name="Verant M.L."/>
            <person name="Weller T.J."/>
            <person name="Blehert D.S."/>
        </authorList>
    </citation>
    <scope>NUCLEOTIDE SEQUENCE [LARGE SCALE GENOMIC DNA]</scope>
    <source>
        <strain evidence="2 3">NWHC:44797-103</strain>
    </source>
</reference>
<accession>A0A2N1JAD6</accession>
<feature type="compositionally biased region" description="Basic and acidic residues" evidence="1">
    <location>
        <begin position="201"/>
        <end position="213"/>
    </location>
</feature>
<organism evidence="2 3">
    <name type="scientific">Malassezia vespertilionis</name>
    <dbReference type="NCBI Taxonomy" id="2020962"/>
    <lineage>
        <taxon>Eukaryota</taxon>
        <taxon>Fungi</taxon>
        <taxon>Dikarya</taxon>
        <taxon>Basidiomycota</taxon>
        <taxon>Ustilaginomycotina</taxon>
        <taxon>Malasseziomycetes</taxon>
        <taxon>Malasseziales</taxon>
        <taxon>Malasseziaceae</taxon>
        <taxon>Malassezia</taxon>
    </lineage>
</organism>
<dbReference type="STRING" id="2020962.A0A2N1JAD6"/>
<feature type="region of interest" description="Disordered" evidence="1">
    <location>
        <begin position="1"/>
        <end position="139"/>
    </location>
</feature>
<dbReference type="GO" id="GO:0046982">
    <property type="term" value="F:protein heterodimerization activity"/>
    <property type="evidence" value="ECO:0007669"/>
    <property type="project" value="InterPro"/>
</dbReference>
<evidence type="ECO:0000256" key="1">
    <source>
        <dbReference type="SAM" id="MobiDB-lite"/>
    </source>
</evidence>